<dbReference type="EMBL" id="LR796313">
    <property type="protein sequence ID" value="CAB4136326.1"/>
    <property type="molecule type" value="Genomic_DNA"/>
</dbReference>
<evidence type="ECO:0000313" key="1">
    <source>
        <dbReference type="EMBL" id="CAB4136326.1"/>
    </source>
</evidence>
<protein>
    <submittedName>
        <fullName evidence="1">Uncharacterized protein</fullName>
    </submittedName>
</protein>
<gene>
    <name evidence="1" type="ORF">UFOVP299_47</name>
</gene>
<proteinExistence type="predicted"/>
<name>A0A6J5LTJ5_9CAUD</name>
<reference evidence="1" key="1">
    <citation type="submission" date="2020-04" db="EMBL/GenBank/DDBJ databases">
        <authorList>
            <person name="Chiriac C."/>
            <person name="Salcher M."/>
            <person name="Ghai R."/>
            <person name="Kavagutti S V."/>
        </authorList>
    </citation>
    <scope>NUCLEOTIDE SEQUENCE</scope>
</reference>
<sequence length="57" mass="6802">MQKFTFIYYFNHSKFGFSNEITILENNSLNALKIAQNKIIDTFGNKDFKKFTFKLKN</sequence>
<organism evidence="1">
    <name type="scientific">uncultured Caudovirales phage</name>
    <dbReference type="NCBI Taxonomy" id="2100421"/>
    <lineage>
        <taxon>Viruses</taxon>
        <taxon>Duplodnaviria</taxon>
        <taxon>Heunggongvirae</taxon>
        <taxon>Uroviricota</taxon>
        <taxon>Caudoviricetes</taxon>
        <taxon>Peduoviridae</taxon>
        <taxon>Maltschvirus</taxon>
        <taxon>Maltschvirus maltsch</taxon>
    </lineage>
</organism>
<accession>A0A6J5LTJ5</accession>